<dbReference type="VEuPathDB" id="FungiDB:PC9H_008950"/>
<organism evidence="2 3">
    <name type="scientific">Pleurotus ostreatus</name>
    <name type="common">Oyster mushroom</name>
    <name type="synonym">White-rot fungus</name>
    <dbReference type="NCBI Taxonomy" id="5322"/>
    <lineage>
        <taxon>Eukaryota</taxon>
        <taxon>Fungi</taxon>
        <taxon>Dikarya</taxon>
        <taxon>Basidiomycota</taxon>
        <taxon>Agaricomycotina</taxon>
        <taxon>Agaricomycetes</taxon>
        <taxon>Agaricomycetidae</taxon>
        <taxon>Agaricales</taxon>
        <taxon>Pleurotineae</taxon>
        <taxon>Pleurotaceae</taxon>
        <taxon>Pleurotus</taxon>
    </lineage>
</organism>
<feature type="region of interest" description="Disordered" evidence="1">
    <location>
        <begin position="141"/>
        <end position="164"/>
    </location>
</feature>
<evidence type="ECO:0000313" key="3">
    <source>
        <dbReference type="Proteomes" id="UP000623687"/>
    </source>
</evidence>
<feature type="compositionally biased region" description="Basic and acidic residues" evidence="1">
    <location>
        <begin position="41"/>
        <end position="52"/>
    </location>
</feature>
<accession>A0A8H6ZU57</accession>
<proteinExistence type="predicted"/>
<dbReference type="Proteomes" id="UP000623687">
    <property type="component" value="Unassembled WGS sequence"/>
</dbReference>
<name>A0A8H6ZU57_PLEOS</name>
<evidence type="ECO:0000256" key="1">
    <source>
        <dbReference type="SAM" id="MobiDB-lite"/>
    </source>
</evidence>
<dbReference type="AlphaFoldDB" id="A0A8H6ZU57"/>
<keyword evidence="3" id="KW-1185">Reference proteome</keyword>
<evidence type="ECO:0000313" key="2">
    <source>
        <dbReference type="EMBL" id="KAF7426581.1"/>
    </source>
</evidence>
<gene>
    <name evidence="2" type="primary">LTN1</name>
    <name evidence="2" type="ORF">PC9H_008950</name>
</gene>
<protein>
    <submittedName>
        <fullName evidence="2">Listerin E3 ubiquitin protein ligase 1</fullName>
    </submittedName>
</protein>
<dbReference type="RefSeq" id="XP_036629885.1">
    <property type="nucleotide sequence ID" value="XM_036778457.1"/>
</dbReference>
<reference evidence="2" key="1">
    <citation type="submission" date="2019-07" db="EMBL/GenBank/DDBJ databases">
        <authorList>
            <person name="Palmer J.M."/>
        </authorList>
    </citation>
    <scope>NUCLEOTIDE SEQUENCE</scope>
    <source>
        <strain evidence="2">PC9</strain>
    </source>
</reference>
<dbReference type="EMBL" id="JACETU010000006">
    <property type="protein sequence ID" value="KAF7426581.1"/>
    <property type="molecule type" value="Genomic_DNA"/>
</dbReference>
<feature type="compositionally biased region" description="Low complexity" evidence="1">
    <location>
        <begin position="141"/>
        <end position="161"/>
    </location>
</feature>
<dbReference type="OrthoDB" id="6108at2759"/>
<comment type="caution">
    <text evidence="2">The sequence shown here is derived from an EMBL/GenBank/DDBJ whole genome shotgun (WGS) entry which is preliminary data.</text>
</comment>
<feature type="compositionally biased region" description="Polar residues" evidence="1">
    <location>
        <begin position="1"/>
        <end position="13"/>
    </location>
</feature>
<dbReference type="GeneID" id="59378768"/>
<sequence length="336" mass="36536">MVKGNLKSSASSTTRRKHAKKALGPPDQPDTSNRDKKPKAKEKGKGKREARVKMYIPPTKPGPAQPDPLDAMGLAHWLPPELLVVLQSLGKKAEVTKVHALEDLQAHWVKRCVNDDAVLYAVTDMLPVWVHAPHPNAVCLPPGASASSQPPSTHPSSQSPPLNTHISAFLADTAPTPQLEAILGTWCLAAHDIDKAVALSQKILDARLDLIRLRQTHPHPRLTLPLADQKLVDQVAEMQALNDDLEAAQRHMHTVKECIRASASAAERLRMESAHVSKRNAAIRTSHHLLSRLLCGASSWAVFLPPGRPSPATIRPLLAPLASASMRVHGSRISVW</sequence>
<feature type="region of interest" description="Disordered" evidence="1">
    <location>
        <begin position="1"/>
        <end position="66"/>
    </location>
</feature>